<sequence>MHKLHSFSLSQSTPNLLCAKLIWRRCWKDGSPSILHQSWILVWKYQLLGKSFCTQCITPNSYSNLYTVFLNYLTNKS</sequence>
<accession>A0AAV2ZT12</accession>
<keyword evidence="2" id="KW-1185">Reference proteome</keyword>
<organism evidence="1 2">
    <name type="scientific">Pyxicephalus adspersus</name>
    <name type="common">African bullfrog</name>
    <dbReference type="NCBI Taxonomy" id="30357"/>
    <lineage>
        <taxon>Eukaryota</taxon>
        <taxon>Metazoa</taxon>
        <taxon>Chordata</taxon>
        <taxon>Craniata</taxon>
        <taxon>Vertebrata</taxon>
        <taxon>Euteleostomi</taxon>
        <taxon>Amphibia</taxon>
        <taxon>Batrachia</taxon>
        <taxon>Anura</taxon>
        <taxon>Neobatrachia</taxon>
        <taxon>Ranoidea</taxon>
        <taxon>Pyxicephalidae</taxon>
        <taxon>Pyxicephalinae</taxon>
        <taxon>Pyxicephalus</taxon>
    </lineage>
</organism>
<evidence type="ECO:0000313" key="2">
    <source>
        <dbReference type="Proteomes" id="UP001181693"/>
    </source>
</evidence>
<dbReference type="AlphaFoldDB" id="A0AAV2ZT12"/>
<name>A0AAV2ZT12_PYXAD</name>
<dbReference type="Proteomes" id="UP001181693">
    <property type="component" value="Unassembled WGS sequence"/>
</dbReference>
<reference evidence="1" key="1">
    <citation type="thesis" date="2020" institute="ProQuest LLC" country="789 East Eisenhower Parkway, Ann Arbor, MI, USA">
        <title>Comparative Genomics and Chromosome Evolution.</title>
        <authorList>
            <person name="Mudd A.B."/>
        </authorList>
    </citation>
    <scope>NUCLEOTIDE SEQUENCE</scope>
    <source>
        <strain evidence="1">1538</strain>
        <tissue evidence="1">Blood</tissue>
    </source>
</reference>
<comment type="caution">
    <text evidence="1">The sequence shown here is derived from an EMBL/GenBank/DDBJ whole genome shotgun (WGS) entry which is preliminary data.</text>
</comment>
<protein>
    <submittedName>
        <fullName evidence="1">Uncharacterized protein</fullName>
    </submittedName>
</protein>
<gene>
    <name evidence="1" type="ORF">GDO54_016890</name>
</gene>
<dbReference type="EMBL" id="DYDO01000009">
    <property type="protein sequence ID" value="DBA18670.1"/>
    <property type="molecule type" value="Genomic_DNA"/>
</dbReference>
<proteinExistence type="predicted"/>
<evidence type="ECO:0000313" key="1">
    <source>
        <dbReference type="EMBL" id="DBA18670.1"/>
    </source>
</evidence>